<dbReference type="InterPro" id="IPR012437">
    <property type="entry name" value="DUF1638"/>
</dbReference>
<dbReference type="Pfam" id="PF07796">
    <property type="entry name" value="DUF1638"/>
    <property type="match status" value="1"/>
</dbReference>
<comment type="caution">
    <text evidence="2">The sequence shown here is derived from an EMBL/GenBank/DDBJ whole genome shotgun (WGS) entry which is preliminary data.</text>
</comment>
<dbReference type="Proteomes" id="UP000194903">
    <property type="component" value="Unassembled WGS sequence"/>
</dbReference>
<accession>A0A252F5Q7</accession>
<reference evidence="2 3" key="1">
    <citation type="submission" date="2017-05" db="EMBL/GenBank/DDBJ databases">
        <title>Butyricicoccus porcorum sp. nov. a butyrate-producing bacterium from the swine intestinal tract.</title>
        <authorList>
            <person name="Trachsel J."/>
            <person name="Humphrey S."/>
            <person name="Allen H.K."/>
        </authorList>
    </citation>
    <scope>NUCLEOTIDE SEQUENCE [LARGE SCALE GENOMIC DNA]</scope>
    <source>
        <strain evidence="2">BB10</strain>
    </source>
</reference>
<dbReference type="OrthoDB" id="9787351at2"/>
<evidence type="ECO:0000259" key="1">
    <source>
        <dbReference type="Pfam" id="PF07796"/>
    </source>
</evidence>
<dbReference type="AlphaFoldDB" id="A0A252F5Q7"/>
<name>A0A252F5Q7_9FIRM</name>
<gene>
    <name evidence="2" type="ORF">CBW42_04700</name>
</gene>
<keyword evidence="3" id="KW-1185">Reference proteome</keyword>
<feature type="domain" description="DUF1638" evidence="1">
    <location>
        <begin position="55"/>
        <end position="237"/>
    </location>
</feature>
<dbReference type="EMBL" id="NHOC01000004">
    <property type="protein sequence ID" value="OUM21103.1"/>
    <property type="molecule type" value="Genomic_DNA"/>
</dbReference>
<evidence type="ECO:0000313" key="2">
    <source>
        <dbReference type="EMBL" id="OUM21103.1"/>
    </source>
</evidence>
<organism evidence="2 3">
    <name type="scientific">Butyricicoccus porcorum</name>
    <dbReference type="NCBI Taxonomy" id="1945634"/>
    <lineage>
        <taxon>Bacteria</taxon>
        <taxon>Bacillati</taxon>
        <taxon>Bacillota</taxon>
        <taxon>Clostridia</taxon>
        <taxon>Eubacteriales</taxon>
        <taxon>Butyricicoccaceae</taxon>
        <taxon>Butyricicoccus</taxon>
    </lineage>
</organism>
<evidence type="ECO:0000313" key="3">
    <source>
        <dbReference type="Proteomes" id="UP000194903"/>
    </source>
</evidence>
<protein>
    <recommendedName>
        <fullName evidence="1">DUF1638 domain-containing protein</fullName>
    </recommendedName>
</protein>
<proteinExistence type="predicted"/>
<sequence length="279" mass="32315">MREKRLRRVESGGILAVVKQTEENVMRIALIGCMVTNREISRLAAESGHVVRVWWLRQGLHDTPDILRAELQKTIDAVECENEALRENLRFDAIVLAYGLCSNGVLGLRSQTLPVVVPRCDDCISLFLGSAERYRELFRSMPGAYWYNRGWIEQAFTPSKENYRIQRAQYVEEYGEENADYLMECTNNWMTNYAYCGYITCPYGDCPEHEAYARQAADDFGWEFRKVNGSMEYLQALVNGPWDDARFLTCPPHNRIEADYTDRKFRSVPCEIDDWEGQA</sequence>